<dbReference type="Pfam" id="PF06094">
    <property type="entry name" value="GGACT"/>
    <property type="match status" value="1"/>
</dbReference>
<dbReference type="GO" id="GO:0005829">
    <property type="term" value="C:cytosol"/>
    <property type="evidence" value="ECO:0007669"/>
    <property type="project" value="TreeGrafter"/>
</dbReference>
<dbReference type="GeneID" id="36836762"/>
<reference evidence="3 4" key="1">
    <citation type="submission" date="2018-05" db="EMBL/GenBank/DDBJ databases">
        <title>Complete Genome Sequences of Extremely Thermoacidophilic, Metal-Mobilizing Type-Strain Members of the Archaeal Family Sulfolobaceae: Acidianus brierleyi DSM-1651T, Acidianus sulfidivorans DSM-18786T, Metallosphaera hakonensis DSM-7519T, and Metallosphaera prunae DSM-10039T.</title>
        <authorList>
            <person name="Counts J.A."/>
            <person name="Kelly R.M."/>
        </authorList>
    </citation>
    <scope>NUCLEOTIDE SEQUENCE [LARGE SCALE GENOMIC DNA]</scope>
    <source>
        <strain evidence="3 4">JP7</strain>
    </source>
</reference>
<evidence type="ECO:0000259" key="2">
    <source>
        <dbReference type="Pfam" id="PF06094"/>
    </source>
</evidence>
<keyword evidence="3" id="KW-0808">Transferase</keyword>
<dbReference type="Pfam" id="PF13772">
    <property type="entry name" value="AIG2_2"/>
    <property type="match status" value="1"/>
</dbReference>
<organism evidence="3 4">
    <name type="scientific">Acidianus sulfidivorans JP7</name>
    <dbReference type="NCBI Taxonomy" id="619593"/>
    <lineage>
        <taxon>Archaea</taxon>
        <taxon>Thermoproteota</taxon>
        <taxon>Thermoprotei</taxon>
        <taxon>Sulfolobales</taxon>
        <taxon>Sulfolobaceae</taxon>
        <taxon>Acidianus</taxon>
    </lineage>
</organism>
<dbReference type="KEGG" id="asul:DFR86_02295"/>
<dbReference type="InterPro" id="IPR013024">
    <property type="entry name" value="GGCT-like"/>
</dbReference>
<dbReference type="AlphaFoldDB" id="A0A2U9IKD2"/>
<evidence type="ECO:0000313" key="3">
    <source>
        <dbReference type="EMBL" id="AWR96497.1"/>
    </source>
</evidence>
<dbReference type="EMBL" id="CP029288">
    <property type="protein sequence ID" value="AWR96497.1"/>
    <property type="molecule type" value="Genomic_DNA"/>
</dbReference>
<keyword evidence="4" id="KW-1185">Reference proteome</keyword>
<dbReference type="RefSeq" id="WP_110379387.1">
    <property type="nucleotide sequence ID" value="NZ_CP029288.2"/>
</dbReference>
<dbReference type="PANTHER" id="PTHR12510">
    <property type="entry name" value="TROPONIN C-AKIN-1 PROTEIN"/>
    <property type="match status" value="1"/>
</dbReference>
<name>A0A2U9IKD2_9CREN</name>
<dbReference type="InterPro" id="IPR039126">
    <property type="entry name" value="GGACT"/>
</dbReference>
<evidence type="ECO:0000313" key="4">
    <source>
        <dbReference type="Proteomes" id="UP000248410"/>
    </source>
</evidence>
<comment type="similarity">
    <text evidence="1">Belongs to the gamma-glutamylcyclotransferase family.</text>
</comment>
<dbReference type="Gene3D" id="3.10.490.10">
    <property type="entry name" value="Gamma-glutamyl cyclotransferase-like"/>
    <property type="match status" value="2"/>
</dbReference>
<proteinExistence type="inferred from homology"/>
<dbReference type="SUPFAM" id="SSF110857">
    <property type="entry name" value="Gamma-glutamyl cyclotransferase-like"/>
    <property type="match status" value="2"/>
</dbReference>
<dbReference type="CDD" id="cd06661">
    <property type="entry name" value="GGCT_like"/>
    <property type="match status" value="2"/>
</dbReference>
<dbReference type="PANTHER" id="PTHR12510:SF4">
    <property type="entry name" value="GAMMA-GLUTAMYLAMINECYCLOTRANSFERASE"/>
    <property type="match status" value="1"/>
</dbReference>
<evidence type="ECO:0000256" key="1">
    <source>
        <dbReference type="ARBA" id="ARBA00008861"/>
    </source>
</evidence>
<sequence length="267" mass="31597">MYLLAYGSLRYGFELHHFLKNSRFVGIGFAEGYKMYDIGNYPGVIRGDGIIWGEVYEVDENLIKLLDEVEDFRGRPDDLYVRESTTVFFDQRRRFRLNNVYLYRYNQVIDDKNEIEDGDYSRWAGMPTIVNYFAYAENTNERVLKERGVKTIIKEIPAYLENYKMIFNIKCKYGYCANLKECPNCKVLGYIYIMHEDELNILDKAEEHLIRYVREIVKVKDNKNNEYYAQAYVSDYKEGEGKPSEEYLNSIKEGLKRKWGNEVSTGL</sequence>
<accession>A0A2U9IKD2</accession>
<dbReference type="GO" id="GO:0061929">
    <property type="term" value="F:gamma-glutamylaminecyclotransferase activity"/>
    <property type="evidence" value="ECO:0007669"/>
    <property type="project" value="InterPro"/>
</dbReference>
<dbReference type="InterPro" id="IPR009288">
    <property type="entry name" value="AIG2-like_dom"/>
</dbReference>
<dbReference type="Proteomes" id="UP000248410">
    <property type="component" value="Chromosome"/>
</dbReference>
<dbReference type="GO" id="GO:0016740">
    <property type="term" value="F:transferase activity"/>
    <property type="evidence" value="ECO:0007669"/>
    <property type="project" value="UniProtKB-KW"/>
</dbReference>
<gene>
    <name evidence="3" type="ORF">DFR86_02295</name>
</gene>
<dbReference type="OrthoDB" id="100169at2157"/>
<feature type="domain" description="Gamma-glutamylcyclotransferase AIG2-like" evidence="2">
    <location>
        <begin position="4"/>
        <end position="121"/>
    </location>
</feature>
<protein>
    <submittedName>
        <fullName evidence="3">Gamma-glutamylcyclotransferase</fullName>
    </submittedName>
</protein>
<dbReference type="InterPro" id="IPR036568">
    <property type="entry name" value="GGCT-like_sf"/>
</dbReference>